<keyword evidence="2" id="KW-1017">Isopeptide bond</keyword>
<dbReference type="InterPro" id="IPR011009">
    <property type="entry name" value="Kinase-like_dom_sf"/>
</dbReference>
<evidence type="ECO:0000256" key="2">
    <source>
        <dbReference type="ARBA" id="ARBA00022499"/>
    </source>
</evidence>
<dbReference type="SUPFAM" id="SSF56112">
    <property type="entry name" value="Protein kinase-like (PK-like)"/>
    <property type="match status" value="1"/>
</dbReference>
<feature type="domain" description="Protein kinase" evidence="9">
    <location>
        <begin position="1182"/>
        <end position="1463"/>
    </location>
</feature>
<feature type="compositionally biased region" description="Basic and acidic residues" evidence="8">
    <location>
        <begin position="41"/>
        <end position="51"/>
    </location>
</feature>
<dbReference type="FunFam" id="1.10.10.10:FF:000014">
    <property type="entry name" value="Cullin 1"/>
    <property type="match status" value="1"/>
</dbReference>
<evidence type="ECO:0000256" key="3">
    <source>
        <dbReference type="ARBA" id="ARBA00022843"/>
    </source>
</evidence>
<dbReference type="GO" id="GO:0004672">
    <property type="term" value="F:protein kinase activity"/>
    <property type="evidence" value="ECO:0007669"/>
    <property type="project" value="InterPro"/>
</dbReference>
<keyword evidence="7" id="KW-0175">Coiled coil</keyword>
<evidence type="ECO:0000256" key="8">
    <source>
        <dbReference type="SAM" id="MobiDB-lite"/>
    </source>
</evidence>
<dbReference type="InterPro" id="IPR016157">
    <property type="entry name" value="Cullin_CS"/>
</dbReference>
<dbReference type="SMART" id="SM00220">
    <property type="entry name" value="S_TKc"/>
    <property type="match status" value="1"/>
</dbReference>
<keyword evidence="3" id="KW-0832">Ubl conjugation</keyword>
<feature type="region of interest" description="Disordered" evidence="8">
    <location>
        <begin position="1"/>
        <end position="58"/>
    </location>
</feature>
<dbReference type="Gene3D" id="3.30.200.20">
    <property type="entry name" value="Phosphorylase Kinase, domain 1"/>
    <property type="match status" value="1"/>
</dbReference>
<dbReference type="PROSITE" id="PS01256">
    <property type="entry name" value="CULLIN_1"/>
    <property type="match status" value="1"/>
</dbReference>
<dbReference type="InterPro" id="IPR001373">
    <property type="entry name" value="Cullin_N"/>
</dbReference>
<proteinExistence type="inferred from homology"/>
<dbReference type="GO" id="GO:0005524">
    <property type="term" value="F:ATP binding"/>
    <property type="evidence" value="ECO:0007669"/>
    <property type="project" value="UniProtKB-UniRule"/>
</dbReference>
<dbReference type="GO" id="GO:0031461">
    <property type="term" value="C:cullin-RING ubiquitin ligase complex"/>
    <property type="evidence" value="ECO:0007669"/>
    <property type="project" value="InterPro"/>
</dbReference>
<dbReference type="Pfam" id="PF10557">
    <property type="entry name" value="Cullin_Nedd8"/>
    <property type="match status" value="1"/>
</dbReference>
<feature type="coiled-coil region" evidence="7">
    <location>
        <begin position="1573"/>
        <end position="1700"/>
    </location>
</feature>
<protein>
    <submittedName>
        <fullName evidence="11">Cullin-4A</fullName>
    </submittedName>
</protein>
<feature type="compositionally biased region" description="Low complexity" evidence="8">
    <location>
        <begin position="20"/>
        <end position="29"/>
    </location>
</feature>
<dbReference type="InterPro" id="IPR016158">
    <property type="entry name" value="Cullin_homology"/>
</dbReference>
<dbReference type="SUPFAM" id="SSF74788">
    <property type="entry name" value="Cullin repeat-like"/>
    <property type="match status" value="1"/>
</dbReference>
<dbReference type="Gene3D" id="3.30.230.130">
    <property type="entry name" value="Cullin, Chain C, Domain 2"/>
    <property type="match status" value="1"/>
</dbReference>
<dbReference type="Gene3D" id="1.10.10.10">
    <property type="entry name" value="Winged helix-like DNA-binding domain superfamily/Winged helix DNA-binding domain"/>
    <property type="match status" value="1"/>
</dbReference>
<dbReference type="EMBL" id="JABANP010000054">
    <property type="protein sequence ID" value="KAF4692802.1"/>
    <property type="molecule type" value="Genomic_DNA"/>
</dbReference>
<dbReference type="PROSITE" id="PS00107">
    <property type="entry name" value="PROTEIN_KINASE_ATP"/>
    <property type="match status" value="1"/>
</dbReference>
<comment type="caution">
    <text evidence="11">The sequence shown here is derived from an EMBL/GenBank/DDBJ whole genome shotgun (WGS) entry which is preliminary data.</text>
</comment>
<dbReference type="PROSITE" id="PS50011">
    <property type="entry name" value="PROTEIN_KINASE_DOM"/>
    <property type="match status" value="1"/>
</dbReference>
<dbReference type="Pfam" id="PF00888">
    <property type="entry name" value="Cullin"/>
    <property type="match status" value="2"/>
</dbReference>
<dbReference type="SUPFAM" id="SSF75632">
    <property type="entry name" value="Cullin homology domain"/>
    <property type="match status" value="2"/>
</dbReference>
<dbReference type="InterPro" id="IPR036317">
    <property type="entry name" value="Cullin_homology_sf"/>
</dbReference>
<dbReference type="InterPro" id="IPR016159">
    <property type="entry name" value="Cullin_repeat-like_dom_sf"/>
</dbReference>
<sequence length="1885" mass="212059">MSFPSQQRAAEWHDDDSDKGSMSSPSLSSSDEDIESVEVVRGSDRGKESLAQERTSSTKKRLMKANWGLVIGGIRKFEFVKIVKAAAEESENYKVGVPEVLVLSMSIEMGRSDTPMVDDSSTTTTAEMHPSARRRIMSSNHHSITMPDRLPPMRRYSKLAKSIAYRPGQAAVYHPMLERKLILKPFQVHPPELPADFVAEAWEKSLRGAVRASYGCDGGVEKMQGSKSLEERYRIVDTICRNGRELELFDLLQRELHSHIFSIVKSISECEVDDSDIHEALEYLKHVQDAWKRHRRDLGLVRNIFLPLDNFLAAVGGILPEEKDSLRTRKNLPIGLREMGLGMLKKDMCAWDDKRSEGSVVSRACGCLLTCIQHSRATGTEEDPSWELYGDVIVMIRSLDMYKDTFERSFEEATKEFYQEESASKIDTLATEEYLDYVEGVWKKEKALHDACKLHPHTWQDTDRILRDQLLVMHSASLTSTERLLELLDAKPEPQIDATKTLLRSLEMVHVTSELKSSWSHAIRAIGEALMKKYLAYNTLAEGVGLIKELLTLKENLDRILSDTFADPELAVAFKISVKEAFEAFMNGCDQVNKSAHLLAKYCDDSIGSYVRNVKNSLTAEEVEGRMDSVMTLFRDGVTNLDCGLEWRSSGVRVARFISAKDIFEAHYKNDLAKRLLSAHTIRGTDEPLTEHSSYRGNELEKLMLQKLRTECGGGFTSKLEGMYKDMDLSCGLNKEFTEKRKQQQQQGGGGDGLEFEAMVLTSGIWPTYTQWPKNEITFDPSEGRHPAELNRAGQQRYVRLGSDAALSDIITAAELHAVLRQQTLRTDTHVDAVTGHVDTTTSPIRIVLSIVLQRGPNKSQTAGGAVVRYNMRSTGSRVTVKDLVVSAAQAIVLTDVFNNDATATAARITEVTGLPIEELRRILFPMVYRVRVLRRSTGGPEDKQVGASEVYSLNKEFQDKKRRIVVPQMAVRDEKAEVRATESRVNEDRQFLLDAVLVRIMKSKKTLSHNSLVAETLKECSATFTAEIGEVKKRIESLIEREYLERDVSNPSTYHYLARFAKYIPERTLLKVARGDIMRRVVSDDPTGCILELEVEGPSSWFLVALRDSFNNSKPLRSKLITGVGLGPFTQSLTVRLQPAATIGYSIDLPALRNELGEALYFLVVSRVVLCKAATLPVTCLMPMGLLGKGTFGAVKRVKVAHSEDSGDMAVDMALKCVKKSNRSRSLKILERERDLLKKVDHPCIVRQAATLQDEKYVYFLLECCAGGDLHTCMRRIGLLSFEAGKFVAGSVHSALQHLHRVHRIVFRDLKPENLLLDSRGYLKLADFGSAKKFTKGAPKRTFSLVGTAHYMAPEVILGSGYSYEYDYWSLGVVLFECLFGPKPFGEDFHDSEHLQIFHTIATADREPPSFRPFRTPQLNEEERVLCEKTVSALLCYDPAERASNIRRISEFGMLAGYDPALIWRRSAVSPLIPTTPSDGDHDTRDLGRIYLMLGILTLKPQCIASVRMTRGKRRRSVVERHIVESEQQKQEVHELQLTVTNLREQLKSCTAIEAEVIAGTESGTAGSQQEAGSAYQEVEKLTGQAESLKQRLRVLERELENANIRAVAEKERHAKTYKVEGLRRQVKDMDRAESRLADQKTQLDDSSVEIAALRQELEAANEVKAEQACRIEAMCEEKKQLRQEIEELKAGGRILLAQKASKHNLELHLQETRNTINEKDMQIRPLRAKCVQGSEADKRLQEISKQLEEKSTSLRVAELLIDVLRKETERAHQLRVLEMMKSAVLERRLQSCSDSESSESQQDDANSLTWSRNTLSRQRVNNEHPLKAASSTSDEDDADSTTWSRSIIVNGSHETRSEEQSDSAEDADDADSALWSRNCAGEY</sequence>
<keyword evidence="5" id="KW-0067">ATP-binding</keyword>
<keyword evidence="5" id="KW-0547">Nucleotide-binding</keyword>
<organism evidence="11 12">
    <name type="scientific">Perkinsus olseni</name>
    <name type="common">Perkinsus atlanticus</name>
    <dbReference type="NCBI Taxonomy" id="32597"/>
    <lineage>
        <taxon>Eukaryota</taxon>
        <taxon>Sar</taxon>
        <taxon>Alveolata</taxon>
        <taxon>Perkinsozoa</taxon>
        <taxon>Perkinsea</taxon>
        <taxon>Perkinsida</taxon>
        <taxon>Perkinsidae</taxon>
        <taxon>Perkinsus</taxon>
    </lineage>
</organism>
<feature type="region of interest" description="Disordered" evidence="8">
    <location>
        <begin position="1794"/>
        <end position="1885"/>
    </location>
</feature>
<feature type="binding site" evidence="5">
    <location>
        <position position="1221"/>
    </location>
    <ligand>
        <name>ATP</name>
        <dbReference type="ChEBI" id="CHEBI:30616"/>
    </ligand>
</feature>
<dbReference type="InterPro" id="IPR017441">
    <property type="entry name" value="Protein_kinase_ATP_BS"/>
</dbReference>
<evidence type="ECO:0000256" key="6">
    <source>
        <dbReference type="RuleBase" id="RU003829"/>
    </source>
</evidence>
<evidence type="ECO:0000313" key="12">
    <source>
        <dbReference type="Proteomes" id="UP000541610"/>
    </source>
</evidence>
<dbReference type="Pfam" id="PF26557">
    <property type="entry name" value="Cullin_AB"/>
    <property type="match status" value="1"/>
</dbReference>
<evidence type="ECO:0000256" key="7">
    <source>
        <dbReference type="SAM" id="Coils"/>
    </source>
</evidence>
<evidence type="ECO:0000256" key="1">
    <source>
        <dbReference type="ARBA" id="ARBA00006019"/>
    </source>
</evidence>
<dbReference type="GO" id="GO:0031625">
    <property type="term" value="F:ubiquitin protein ligase binding"/>
    <property type="evidence" value="ECO:0007669"/>
    <property type="project" value="InterPro"/>
</dbReference>
<evidence type="ECO:0000256" key="4">
    <source>
        <dbReference type="PROSITE-ProRule" id="PRU00330"/>
    </source>
</evidence>
<gene>
    <name evidence="11" type="primary">CUL4A</name>
    <name evidence="11" type="ORF">FOZ60_012495</name>
</gene>
<evidence type="ECO:0000259" key="9">
    <source>
        <dbReference type="PROSITE" id="PS50011"/>
    </source>
</evidence>
<comment type="similarity">
    <text evidence="1 4 6">Belongs to the cullin family.</text>
</comment>
<dbReference type="SMART" id="SM00884">
    <property type="entry name" value="Cullin_Nedd8"/>
    <property type="match status" value="1"/>
</dbReference>
<dbReference type="InterPro" id="IPR000719">
    <property type="entry name" value="Prot_kinase_dom"/>
</dbReference>
<dbReference type="PANTHER" id="PTHR11932">
    <property type="entry name" value="CULLIN"/>
    <property type="match status" value="1"/>
</dbReference>
<dbReference type="Gene3D" id="1.10.510.10">
    <property type="entry name" value="Transferase(Phosphotransferase) domain 1"/>
    <property type="match status" value="1"/>
</dbReference>
<dbReference type="PROSITE" id="PS50069">
    <property type="entry name" value="CULLIN_2"/>
    <property type="match status" value="1"/>
</dbReference>
<dbReference type="InterPro" id="IPR045093">
    <property type="entry name" value="Cullin"/>
</dbReference>
<evidence type="ECO:0000313" key="11">
    <source>
        <dbReference type="EMBL" id="KAF4692802.1"/>
    </source>
</evidence>
<dbReference type="InterPro" id="IPR036388">
    <property type="entry name" value="WH-like_DNA-bd_sf"/>
</dbReference>
<accession>A0A7J6P9S2</accession>
<dbReference type="InterPro" id="IPR019559">
    <property type="entry name" value="Cullin_neddylation_domain"/>
</dbReference>
<dbReference type="InterPro" id="IPR036390">
    <property type="entry name" value="WH_DNA-bd_sf"/>
</dbReference>
<feature type="compositionally biased region" description="Acidic residues" evidence="8">
    <location>
        <begin position="1862"/>
        <end position="1873"/>
    </location>
</feature>
<dbReference type="InterPro" id="IPR059120">
    <property type="entry name" value="Cullin-like_AB"/>
</dbReference>
<dbReference type="Pfam" id="PF00069">
    <property type="entry name" value="Pkinase"/>
    <property type="match status" value="1"/>
</dbReference>
<dbReference type="SUPFAM" id="SSF46785">
    <property type="entry name" value="Winged helix' DNA-binding domain"/>
    <property type="match status" value="1"/>
</dbReference>
<dbReference type="OrthoDB" id="435621at2759"/>
<reference evidence="11 12" key="1">
    <citation type="submission" date="2020-04" db="EMBL/GenBank/DDBJ databases">
        <title>Perkinsus olseni comparative genomics.</title>
        <authorList>
            <person name="Bogema D.R."/>
        </authorList>
    </citation>
    <scope>NUCLEOTIDE SEQUENCE [LARGE SCALE GENOMIC DNA]</scope>
    <source>
        <strain evidence="11">00978-12</strain>
    </source>
</reference>
<dbReference type="Proteomes" id="UP000541610">
    <property type="component" value="Unassembled WGS sequence"/>
</dbReference>
<feature type="compositionally biased region" description="Basic and acidic residues" evidence="8">
    <location>
        <begin position="10"/>
        <end position="19"/>
    </location>
</feature>
<dbReference type="GO" id="GO:0006511">
    <property type="term" value="P:ubiquitin-dependent protein catabolic process"/>
    <property type="evidence" value="ECO:0007669"/>
    <property type="project" value="InterPro"/>
</dbReference>
<feature type="compositionally biased region" description="Low complexity" evidence="8">
    <location>
        <begin position="1794"/>
        <end position="1806"/>
    </location>
</feature>
<feature type="compositionally biased region" description="Polar residues" evidence="8">
    <location>
        <begin position="1807"/>
        <end position="1821"/>
    </location>
</feature>
<name>A0A7J6P9S2_PEROL</name>
<evidence type="ECO:0000256" key="5">
    <source>
        <dbReference type="PROSITE-ProRule" id="PRU10141"/>
    </source>
</evidence>
<evidence type="ECO:0000259" key="10">
    <source>
        <dbReference type="PROSITE" id="PS50069"/>
    </source>
</evidence>
<feature type="domain" description="Cullin family profile" evidence="10">
    <location>
        <begin position="594"/>
        <end position="928"/>
    </location>
</feature>
<dbReference type="Gene3D" id="1.20.1310.10">
    <property type="entry name" value="Cullin Repeats"/>
    <property type="match status" value="4"/>
</dbReference>
<dbReference type="SMART" id="SM00182">
    <property type="entry name" value="CULLIN"/>
    <property type="match status" value="1"/>
</dbReference>